<dbReference type="Gramene" id="TraesJUL1D03G00460650.1">
    <property type="protein sequence ID" value="TraesJUL1D03G00460650.1"/>
    <property type="gene ID" value="TraesJUL1D03G00460650"/>
</dbReference>
<dbReference type="Gramene" id="TraesLAC1D03G00461060.1">
    <property type="protein sequence ID" value="TraesLAC1D03G00461060.1"/>
    <property type="gene ID" value="TraesLAC1D03G00461060"/>
</dbReference>
<dbReference type="Gramene" id="TraesMAC1D03G00457090.1">
    <property type="protein sequence ID" value="TraesMAC1D03G00457090.1"/>
    <property type="gene ID" value="TraesMAC1D03G00457090"/>
</dbReference>
<dbReference type="Gramene" id="TraesNOR1D03G00464760.1">
    <property type="protein sequence ID" value="TraesNOR1D03G00464760.1"/>
    <property type="gene ID" value="TraesNOR1D03G00464760"/>
</dbReference>
<dbReference type="Gramene" id="TraesCS1D03G0319800.1">
    <property type="protein sequence ID" value="TraesCS1D03G0319800.1.CDS"/>
    <property type="gene ID" value="TraesCS1D03G0319800"/>
</dbReference>
<dbReference type="Gramene" id="TraesWEE_scaffold_133027_01G000100.1">
    <property type="protein sequence ID" value="TraesWEE_scaffold_133027_01G000100.1"/>
    <property type="gene ID" value="TraesWEE_scaffold_133027_01G000100"/>
</dbReference>
<dbReference type="Gramene" id="TraesCS1D02G132100.1">
    <property type="protein sequence ID" value="TraesCS1D02G132100.1"/>
    <property type="gene ID" value="TraesCS1D02G132100"/>
</dbReference>
<dbReference type="Gramene" id="TraesJAG1D03G00456980.1">
    <property type="protein sequence ID" value="TraesJAG1D03G00456980.1"/>
    <property type="gene ID" value="TraesJAG1D03G00456980"/>
</dbReference>
<dbReference type="OMA" id="QQVYSSC"/>
<dbReference type="EnsemblPlants" id="TraesCS1D02G132100.1">
    <property type="protein sequence ID" value="TraesCS1D02G132100.1"/>
    <property type="gene ID" value="TraesCS1D02G132100"/>
</dbReference>
<proteinExistence type="predicted"/>
<reference evidence="2" key="1">
    <citation type="submission" date="2018-08" db="EMBL/GenBank/DDBJ databases">
        <authorList>
            <person name="Rossello M."/>
        </authorList>
    </citation>
    <scope>NUCLEOTIDE SEQUENCE [LARGE SCALE GENOMIC DNA]</scope>
    <source>
        <strain evidence="2">cv. Chinese Spring</strain>
    </source>
</reference>
<feature type="region of interest" description="Disordered" evidence="1">
    <location>
        <begin position="77"/>
        <end position="122"/>
    </location>
</feature>
<dbReference type="Gramene" id="TraesSYM1D03G00464120.1">
    <property type="protein sequence ID" value="TraesSYM1D03G00464120.1"/>
    <property type="gene ID" value="TraesSYM1D03G00464120"/>
</dbReference>
<dbReference type="OrthoDB" id="441329at2759"/>
<evidence type="ECO:0000313" key="2">
    <source>
        <dbReference type="EnsemblPlants" id="TraesCS1D02G132100.1"/>
    </source>
</evidence>
<dbReference type="Gramene" id="TraesSTA1D03G00456680.1">
    <property type="protein sequence ID" value="TraesSTA1D03G00456680.1"/>
    <property type="gene ID" value="TraesSTA1D03G00456680"/>
</dbReference>
<dbReference type="Proteomes" id="UP000019116">
    <property type="component" value="Chromosome 1D"/>
</dbReference>
<protein>
    <submittedName>
        <fullName evidence="2">Uncharacterized protein</fullName>
    </submittedName>
</protein>
<dbReference type="Gramene" id="TraesARI1D03G00463220.1">
    <property type="protein sequence ID" value="TraesARI1D03G00463220.1"/>
    <property type="gene ID" value="TraesARI1D03G00463220"/>
</dbReference>
<evidence type="ECO:0000256" key="1">
    <source>
        <dbReference type="SAM" id="MobiDB-lite"/>
    </source>
</evidence>
<keyword evidence="3" id="KW-1185">Reference proteome</keyword>
<sequence>MEAGSDAHTELSGRGQLLPRTDHRVVFLSGPFRAVMDATELALGLVSGCRLKQQVYSSCLLLSGFLDRIKHPLGPLPVINQPAAAEKRQRRGRRSTNDPGWGRSSGGGEASTTLSGGFARVA</sequence>
<accession>A0A3B5ZRD6</accession>
<dbReference type="Gramene" id="TraesCLE_scaffold_132858_01G000100.1">
    <property type="protein sequence ID" value="TraesCLE_scaffold_132858_01G000100.1"/>
    <property type="gene ID" value="TraesCLE_scaffold_132858_01G000100"/>
</dbReference>
<dbReference type="Gramene" id="TraesROB_scaffold_134912_01G000100.1">
    <property type="protein sequence ID" value="TraesROB_scaffold_134912_01G000100.1"/>
    <property type="gene ID" value="TraesROB_scaffold_134912_01G000100"/>
</dbReference>
<dbReference type="Gramene" id="TraesLDM1D03G00459550.1">
    <property type="protein sequence ID" value="TraesLDM1D03G00459550.1"/>
    <property type="gene ID" value="TraesLDM1D03G00459550"/>
</dbReference>
<reference evidence="2" key="2">
    <citation type="submission" date="2018-10" db="UniProtKB">
        <authorList>
            <consortium name="EnsemblPlants"/>
        </authorList>
    </citation>
    <scope>IDENTIFICATION</scope>
</reference>
<organism evidence="2">
    <name type="scientific">Triticum aestivum</name>
    <name type="common">Wheat</name>
    <dbReference type="NCBI Taxonomy" id="4565"/>
    <lineage>
        <taxon>Eukaryota</taxon>
        <taxon>Viridiplantae</taxon>
        <taxon>Streptophyta</taxon>
        <taxon>Embryophyta</taxon>
        <taxon>Tracheophyta</taxon>
        <taxon>Spermatophyta</taxon>
        <taxon>Magnoliopsida</taxon>
        <taxon>Liliopsida</taxon>
        <taxon>Poales</taxon>
        <taxon>Poaceae</taxon>
        <taxon>BOP clade</taxon>
        <taxon>Pooideae</taxon>
        <taxon>Triticodae</taxon>
        <taxon>Triticeae</taxon>
        <taxon>Triticinae</taxon>
        <taxon>Triticum</taxon>
    </lineage>
</organism>
<dbReference type="Gramene" id="TraesCAD_scaffold_133369_01G000100.1">
    <property type="protein sequence ID" value="TraesCAD_scaffold_133369_01G000100.1"/>
    <property type="gene ID" value="TraesCAD_scaffold_133369_01G000100"/>
</dbReference>
<dbReference type="AlphaFoldDB" id="A0A3B5ZRD6"/>
<evidence type="ECO:0000313" key="3">
    <source>
        <dbReference type="Proteomes" id="UP000019116"/>
    </source>
</evidence>
<name>A0A3B5ZRD6_WHEAT</name>